<dbReference type="RefSeq" id="WP_235824957.1">
    <property type="nucleotide sequence ID" value="NZ_JAVGVR010000001.1"/>
</dbReference>
<evidence type="ECO:0000313" key="5">
    <source>
        <dbReference type="Proteomes" id="UP001178888"/>
    </source>
</evidence>
<dbReference type="PANTHER" id="PTHR43278:SF4">
    <property type="entry name" value="NAD(P)H-DEPENDENT FMN-CONTAINING OXIDOREDUCTASE YWQN-RELATED"/>
    <property type="match status" value="1"/>
</dbReference>
<dbReference type="EMBL" id="JAVGVR010000001">
    <property type="protein sequence ID" value="MDQ6597864.1"/>
    <property type="molecule type" value="Genomic_DNA"/>
</dbReference>
<gene>
    <name evidence="4" type="ORF">RCG21_16095</name>
</gene>
<dbReference type="Gene3D" id="3.40.50.360">
    <property type="match status" value="1"/>
</dbReference>
<feature type="domain" description="Flavodoxin-like fold" evidence="3">
    <location>
        <begin position="6"/>
        <end position="101"/>
    </location>
</feature>
<proteinExistence type="predicted"/>
<organism evidence="4 5">
    <name type="scientific">Bacillus salipaludis</name>
    <dbReference type="NCBI Taxonomy" id="2547811"/>
    <lineage>
        <taxon>Bacteria</taxon>
        <taxon>Bacillati</taxon>
        <taxon>Bacillota</taxon>
        <taxon>Bacilli</taxon>
        <taxon>Bacillales</taxon>
        <taxon>Bacillaceae</taxon>
        <taxon>Bacillus</taxon>
    </lineage>
</organism>
<dbReference type="Proteomes" id="UP001178888">
    <property type="component" value="Unassembled WGS sequence"/>
</dbReference>
<dbReference type="AlphaFoldDB" id="A0AA90QX85"/>
<accession>A0AA90QX85</accession>
<evidence type="ECO:0000256" key="1">
    <source>
        <dbReference type="ARBA" id="ARBA00022630"/>
    </source>
</evidence>
<evidence type="ECO:0000313" key="4">
    <source>
        <dbReference type="EMBL" id="MDQ6597864.1"/>
    </source>
</evidence>
<dbReference type="InterPro" id="IPR051796">
    <property type="entry name" value="ISF_SsuE-like"/>
</dbReference>
<dbReference type="InterPro" id="IPR029039">
    <property type="entry name" value="Flavoprotein-like_sf"/>
</dbReference>
<keyword evidence="5" id="KW-1185">Reference proteome</keyword>
<dbReference type="PANTHER" id="PTHR43278">
    <property type="entry name" value="NAD(P)H-DEPENDENT FMN-CONTAINING OXIDOREDUCTASE YWQN-RELATED"/>
    <property type="match status" value="1"/>
</dbReference>
<name>A0AA90QX85_9BACI</name>
<dbReference type="SUPFAM" id="SSF52218">
    <property type="entry name" value="Flavoproteins"/>
    <property type="match status" value="1"/>
</dbReference>
<evidence type="ECO:0000259" key="3">
    <source>
        <dbReference type="Pfam" id="PF02525"/>
    </source>
</evidence>
<dbReference type="Pfam" id="PF02525">
    <property type="entry name" value="Flavodoxin_2"/>
    <property type="match status" value="1"/>
</dbReference>
<keyword evidence="2" id="KW-0288">FMN</keyword>
<dbReference type="InterPro" id="IPR003680">
    <property type="entry name" value="Flavodoxin_fold"/>
</dbReference>
<reference evidence="4" key="1">
    <citation type="submission" date="2023-08" db="EMBL/GenBank/DDBJ databases">
        <title>Nitrogen cycling bacteria in agricultural field soils.</title>
        <authorList>
            <person name="Jang J."/>
        </authorList>
    </citation>
    <scope>NUCLEOTIDE SEQUENCE</scope>
    <source>
        <strain evidence="4">PS3-36</strain>
    </source>
</reference>
<evidence type="ECO:0000256" key="2">
    <source>
        <dbReference type="ARBA" id="ARBA00022643"/>
    </source>
</evidence>
<sequence length="140" mass="16385">MVNSVLTNEIILFVTPLYLNGISQLMKYLIDQLHINFKDKMKNKRMYVLVVGGEDSKQKALPLIMQFKRIFDFFGATFNGYIIGEANQPNTIFKDKHALQQAKVINEEMVSKKFQKMNFSYKADSYLKENNYAYGWENHP</sequence>
<comment type="caution">
    <text evidence="4">The sequence shown here is derived from an EMBL/GenBank/DDBJ whole genome shotgun (WGS) entry which is preliminary data.</text>
</comment>
<protein>
    <submittedName>
        <fullName evidence="4">NAD(P)H-dependent oxidoreductase</fullName>
    </submittedName>
</protein>
<keyword evidence="1" id="KW-0285">Flavoprotein</keyword>